<comment type="caution">
    <text evidence="9">The sequence shown here is derived from an EMBL/GenBank/DDBJ whole genome shotgun (WGS) entry which is preliminary data.</text>
</comment>
<feature type="domain" description="Heavy metal binding" evidence="4">
    <location>
        <begin position="43"/>
        <end position="69"/>
    </location>
</feature>
<evidence type="ECO:0000256" key="2">
    <source>
        <dbReference type="ARBA" id="ARBA00022448"/>
    </source>
</evidence>
<dbReference type="Gene3D" id="6.10.140.730">
    <property type="match status" value="1"/>
</dbReference>
<dbReference type="GO" id="GO:0030288">
    <property type="term" value="C:outer membrane-bounded periplasmic space"/>
    <property type="evidence" value="ECO:0007669"/>
    <property type="project" value="TreeGrafter"/>
</dbReference>
<dbReference type="SUPFAM" id="SSF111369">
    <property type="entry name" value="HlyD-like secretion proteins"/>
    <property type="match status" value="1"/>
</dbReference>
<sequence>MNRLVSVFFSAIIGIAIGAAGYHLAQGNSHHSDASAQSDQPLYWVAPMDPNYRRDGPGKSPMGMDLVPVYAEQDNNADSPGTIKIAPEVENNLAVRTAMVESKPLSDTISTVGYVGFNQDTLIHIHPRVEGWLDTLNIKVVGERVEKGAALFSIYSPELVNAQKELLLTLEKADRALIEAAKERLRALHVPERQIKQLVASGKASQTVTIYAPQTGVVEMLEVSEGYFVQPGDTILSLGPLNEVWVTAEIFERQANLVAVGDAVTMTLDYLPGRRWQGVVDYIYPMLEPTNRTAQVRLRFDNSDETLKPNMFAQIQIHAESSNERLVVPNEAVIRTGQQDRLVLALGDGKFKSVAVTLGRVNQQQAEIIAGVAEGDQVVTSAQFLLDSESSINSDFSRMSIYQQDKPESVWAEGVIKAINGEQRIATVDHQAVDAWQWPPMVMDFHLADSVDMTKLKPGTKLHFEITEVEQGYCIIAVHIMGMDHSQHKNMDHSQHKNMDHSQHKNMDHSQHKNMDHSQHKGEQK</sequence>
<dbReference type="Gene3D" id="2.40.50.320">
    <property type="entry name" value="Copper binding periplasmic protein CusF"/>
    <property type="match status" value="1"/>
</dbReference>
<evidence type="ECO:0000259" key="5">
    <source>
        <dbReference type="Pfam" id="PF25869"/>
    </source>
</evidence>
<feature type="region of interest" description="Disordered" evidence="3">
    <location>
        <begin position="488"/>
        <end position="525"/>
    </location>
</feature>
<dbReference type="Pfam" id="PF25967">
    <property type="entry name" value="RND-MFP_C"/>
    <property type="match status" value="1"/>
</dbReference>
<evidence type="ECO:0000259" key="6">
    <source>
        <dbReference type="Pfam" id="PF25919"/>
    </source>
</evidence>
<dbReference type="Pfam" id="PF25869">
    <property type="entry name" value="3HB_CusB"/>
    <property type="match status" value="1"/>
</dbReference>
<dbReference type="InterPro" id="IPR045800">
    <property type="entry name" value="HMBD"/>
</dbReference>
<gene>
    <name evidence="9" type="ORF">GCM10011369_08120</name>
</gene>
<keyword evidence="2" id="KW-0813">Transport</keyword>
<dbReference type="InterPro" id="IPR051909">
    <property type="entry name" value="MFP_Cation_Efflux"/>
</dbReference>
<feature type="domain" description="CusB-like beta-barrel" evidence="7">
    <location>
        <begin position="243"/>
        <end position="320"/>
    </location>
</feature>
<dbReference type="GO" id="GO:0022857">
    <property type="term" value="F:transmembrane transporter activity"/>
    <property type="evidence" value="ECO:0007669"/>
    <property type="project" value="InterPro"/>
</dbReference>
<evidence type="ECO:0000259" key="7">
    <source>
        <dbReference type="Pfam" id="PF25954"/>
    </source>
</evidence>
<dbReference type="Pfam" id="PF11604">
    <property type="entry name" value="CusF_Ec"/>
    <property type="match status" value="1"/>
</dbReference>
<dbReference type="InterPro" id="IPR006143">
    <property type="entry name" value="RND_pump_MFP"/>
</dbReference>
<proteinExistence type="inferred from homology"/>
<evidence type="ECO:0000259" key="8">
    <source>
        <dbReference type="Pfam" id="PF25967"/>
    </source>
</evidence>
<reference evidence="10" key="1">
    <citation type="journal article" date="2019" name="Int. J. Syst. Evol. Microbiol.">
        <title>The Global Catalogue of Microorganisms (GCM) 10K type strain sequencing project: providing services to taxonomists for standard genome sequencing and annotation.</title>
        <authorList>
            <consortium name="The Broad Institute Genomics Platform"/>
            <consortium name="The Broad Institute Genome Sequencing Center for Infectious Disease"/>
            <person name="Wu L."/>
            <person name="Ma J."/>
        </authorList>
    </citation>
    <scope>NUCLEOTIDE SEQUENCE [LARGE SCALE GENOMIC DNA]</scope>
    <source>
        <strain evidence="10">CGMCC 1.10130</strain>
    </source>
</reference>
<protein>
    <submittedName>
        <fullName evidence="9">Copper transporter</fullName>
    </submittedName>
</protein>
<dbReference type="Proteomes" id="UP000619743">
    <property type="component" value="Unassembled WGS sequence"/>
</dbReference>
<dbReference type="InterPro" id="IPR058790">
    <property type="entry name" value="BSH_CusB"/>
</dbReference>
<dbReference type="Gene3D" id="2.40.420.20">
    <property type="match status" value="1"/>
</dbReference>
<feature type="domain" description="CusB-like barrel-sandwich hybrid" evidence="6">
    <location>
        <begin position="124"/>
        <end position="237"/>
    </location>
</feature>
<dbReference type="EMBL" id="BMDX01000003">
    <property type="protein sequence ID" value="GGA68879.1"/>
    <property type="molecule type" value="Genomic_DNA"/>
</dbReference>
<comment type="similarity">
    <text evidence="1">Belongs to the membrane fusion protein (MFP) (TC 8.A.1) family.</text>
</comment>
<dbReference type="InterPro" id="IPR058791">
    <property type="entry name" value="3HB_CusB"/>
</dbReference>
<dbReference type="InterPro" id="IPR042230">
    <property type="entry name" value="CusF_sf"/>
</dbReference>
<name>A0A8J2U2W9_9GAMM</name>
<dbReference type="FunFam" id="2.40.30.170:FF:000010">
    <property type="entry name" value="Efflux RND transporter periplasmic adaptor subunit"/>
    <property type="match status" value="1"/>
</dbReference>
<evidence type="ECO:0000313" key="9">
    <source>
        <dbReference type="EMBL" id="GGA68879.1"/>
    </source>
</evidence>
<evidence type="ECO:0000313" key="10">
    <source>
        <dbReference type="Proteomes" id="UP000619743"/>
    </source>
</evidence>
<dbReference type="GO" id="GO:0016020">
    <property type="term" value="C:membrane"/>
    <property type="evidence" value="ECO:0007669"/>
    <property type="project" value="InterPro"/>
</dbReference>
<evidence type="ECO:0000256" key="3">
    <source>
        <dbReference type="SAM" id="MobiDB-lite"/>
    </source>
</evidence>
<dbReference type="AlphaFoldDB" id="A0A8J2U2W9"/>
<dbReference type="PANTHER" id="PTHR30097:SF15">
    <property type="entry name" value="CATION EFFLUX SYSTEM PROTEIN CUSB"/>
    <property type="match status" value="1"/>
</dbReference>
<feature type="domain" description="Multidrug resistance protein MdtA-like C-terminal permuted SH3" evidence="8">
    <location>
        <begin position="326"/>
        <end position="381"/>
    </location>
</feature>
<dbReference type="PANTHER" id="PTHR30097">
    <property type="entry name" value="CATION EFFLUX SYSTEM PROTEIN CUSB"/>
    <property type="match status" value="1"/>
</dbReference>
<dbReference type="NCBIfam" id="TIGR01730">
    <property type="entry name" value="RND_mfp"/>
    <property type="match status" value="1"/>
</dbReference>
<dbReference type="InterPro" id="IPR058627">
    <property type="entry name" value="MdtA-like_C"/>
</dbReference>
<dbReference type="GO" id="GO:0060003">
    <property type="term" value="P:copper ion export"/>
    <property type="evidence" value="ECO:0007669"/>
    <property type="project" value="TreeGrafter"/>
</dbReference>
<dbReference type="Pfam" id="PF25954">
    <property type="entry name" value="Beta-barrel_RND_2"/>
    <property type="match status" value="1"/>
</dbReference>
<dbReference type="Gene3D" id="2.40.50.100">
    <property type="match status" value="1"/>
</dbReference>
<accession>A0A8J2U2W9</accession>
<keyword evidence="10" id="KW-1185">Reference proteome</keyword>
<evidence type="ECO:0000259" key="4">
    <source>
        <dbReference type="Pfam" id="PF19335"/>
    </source>
</evidence>
<dbReference type="Gene3D" id="2.40.30.170">
    <property type="match status" value="1"/>
</dbReference>
<dbReference type="Pfam" id="PF19335">
    <property type="entry name" value="HMBD"/>
    <property type="match status" value="1"/>
</dbReference>
<evidence type="ECO:0000256" key="1">
    <source>
        <dbReference type="ARBA" id="ARBA00009477"/>
    </source>
</evidence>
<dbReference type="InterPro" id="IPR021647">
    <property type="entry name" value="CusF_Ec"/>
</dbReference>
<feature type="domain" description="CusB-like three alpha-helical bundle" evidence="5">
    <location>
        <begin position="158"/>
        <end position="205"/>
    </location>
</feature>
<dbReference type="Pfam" id="PF25919">
    <property type="entry name" value="BSH_CusB"/>
    <property type="match status" value="1"/>
</dbReference>
<dbReference type="GO" id="GO:0046914">
    <property type="term" value="F:transition metal ion binding"/>
    <property type="evidence" value="ECO:0007669"/>
    <property type="project" value="TreeGrafter"/>
</dbReference>
<dbReference type="GO" id="GO:0015679">
    <property type="term" value="P:plasma membrane copper ion transport"/>
    <property type="evidence" value="ECO:0007669"/>
    <property type="project" value="TreeGrafter"/>
</dbReference>
<dbReference type="RefSeq" id="WP_188708064.1">
    <property type="nucleotide sequence ID" value="NZ_BMDX01000003.1"/>
</dbReference>
<organism evidence="9 10">
    <name type="scientific">Neiella marina</name>
    <dbReference type="NCBI Taxonomy" id="508461"/>
    <lineage>
        <taxon>Bacteria</taxon>
        <taxon>Pseudomonadati</taxon>
        <taxon>Pseudomonadota</taxon>
        <taxon>Gammaproteobacteria</taxon>
        <taxon>Alteromonadales</taxon>
        <taxon>Echinimonadaceae</taxon>
        <taxon>Neiella</taxon>
    </lineage>
</organism>
<dbReference type="InterPro" id="IPR058792">
    <property type="entry name" value="Beta-barrel_RND_2"/>
</dbReference>